<organism evidence="1 2">
    <name type="scientific">Staphylococcus pasteuri_A</name>
    <dbReference type="NCBI Taxonomy" id="3062664"/>
    <lineage>
        <taxon>Bacteria</taxon>
        <taxon>Bacillati</taxon>
        <taxon>Bacillota</taxon>
        <taxon>Bacilli</taxon>
        <taxon>Bacillales</taxon>
        <taxon>Staphylococcaceae</taxon>
        <taxon>Staphylococcus</taxon>
    </lineage>
</organism>
<comment type="caution">
    <text evidence="1">The sequence shown here is derived from an EMBL/GenBank/DDBJ whole genome shotgun (WGS) entry which is preliminary data.</text>
</comment>
<evidence type="ECO:0008006" key="3">
    <source>
        <dbReference type="Google" id="ProtNLM"/>
    </source>
</evidence>
<gene>
    <name evidence="1" type="ORF">Q4528_14280</name>
</gene>
<reference evidence="1" key="1">
    <citation type="submission" date="2023-07" db="EMBL/GenBank/DDBJ databases">
        <title>Genome content predicts the carbon catabolic preferences of heterotrophic bacteria.</title>
        <authorList>
            <person name="Gralka M."/>
        </authorList>
    </citation>
    <scope>NUCLEOTIDE SEQUENCE</scope>
    <source>
        <strain evidence="1">E2R20</strain>
    </source>
</reference>
<dbReference type="AlphaFoldDB" id="A0AAW7YX00"/>
<proteinExistence type="predicted"/>
<feature type="non-terminal residue" evidence="1">
    <location>
        <position position="1"/>
    </location>
</feature>
<dbReference type="Proteomes" id="UP001170310">
    <property type="component" value="Unassembled WGS sequence"/>
</dbReference>
<evidence type="ECO:0000313" key="2">
    <source>
        <dbReference type="Proteomes" id="UP001170310"/>
    </source>
</evidence>
<name>A0AAW7YX00_9STAP</name>
<accession>A0AAW7YX00</accession>
<protein>
    <recommendedName>
        <fullName evidence="3">Toxic anion resistance protein</fullName>
    </recommendedName>
</protein>
<dbReference type="RefSeq" id="WP_303522288.1">
    <property type="nucleotide sequence ID" value="NZ_JAUOQO010000444.1"/>
</dbReference>
<dbReference type="EMBL" id="JAUOQO010000444">
    <property type="protein sequence ID" value="MDO6575280.1"/>
    <property type="molecule type" value="Genomic_DNA"/>
</dbReference>
<sequence>ADITSNWAFFIKHVNEPQGLLSRVLKNQQSIEQVGLKRTQLEADIKAQIVELKHLVTSIDQQSTQMVNDAEQLVTKVSVSASIAGII</sequence>
<keyword evidence="2" id="KW-1185">Reference proteome</keyword>
<evidence type="ECO:0000313" key="1">
    <source>
        <dbReference type="EMBL" id="MDO6575280.1"/>
    </source>
</evidence>
<feature type="non-terminal residue" evidence="1">
    <location>
        <position position="87"/>
    </location>
</feature>